<reference evidence="10 11" key="1">
    <citation type="submission" date="2016-07" db="EMBL/GenBank/DDBJ databases">
        <title>Pervasive Adenine N6-methylation of Active Genes in Fungi.</title>
        <authorList>
            <consortium name="DOE Joint Genome Institute"/>
            <person name="Mondo S.J."/>
            <person name="Dannebaum R.O."/>
            <person name="Kuo R.C."/>
            <person name="Labutti K."/>
            <person name="Haridas S."/>
            <person name="Kuo A."/>
            <person name="Salamov A."/>
            <person name="Ahrendt S.R."/>
            <person name="Lipzen A."/>
            <person name="Sullivan W."/>
            <person name="Andreopoulos W.B."/>
            <person name="Clum A."/>
            <person name="Lindquist E."/>
            <person name="Daum C."/>
            <person name="Ramamoorthy G.K."/>
            <person name="Gryganskyi A."/>
            <person name="Culley D."/>
            <person name="Magnuson J.K."/>
            <person name="James T.Y."/>
            <person name="O'Malley M.A."/>
            <person name="Stajich J.E."/>
            <person name="Spatafora J.W."/>
            <person name="Visel A."/>
            <person name="Grigoriev I.V."/>
        </authorList>
    </citation>
    <scope>NUCLEOTIDE SEQUENCE [LARGE SCALE GENOMIC DNA]</scope>
    <source>
        <strain evidence="10 11">68-887.2</strain>
    </source>
</reference>
<dbReference type="Pfam" id="PF03441">
    <property type="entry name" value="FAD_binding_7"/>
    <property type="match status" value="1"/>
</dbReference>
<dbReference type="InterPro" id="IPR014133">
    <property type="entry name" value="Cry_DASH"/>
</dbReference>
<dbReference type="InterPro" id="IPR002081">
    <property type="entry name" value="Cryptochrome/DNA_photolyase_1"/>
</dbReference>
<evidence type="ECO:0000256" key="4">
    <source>
        <dbReference type="ARBA" id="ARBA00022991"/>
    </source>
</evidence>
<dbReference type="GO" id="GO:0003684">
    <property type="term" value="F:damaged DNA binding"/>
    <property type="evidence" value="ECO:0007669"/>
    <property type="project" value="TreeGrafter"/>
</dbReference>
<comment type="cofactor">
    <cofactor evidence="5 7">
        <name>FAD</name>
        <dbReference type="ChEBI" id="CHEBI:57692"/>
    </cofactor>
    <text evidence="5 7">Binds 1 FAD per subunit.</text>
</comment>
<comment type="function">
    <text evidence="7">May have a photoreceptor function.</text>
</comment>
<evidence type="ECO:0000313" key="10">
    <source>
        <dbReference type="EMBL" id="ORY35447.1"/>
    </source>
</evidence>
<dbReference type="Gene3D" id="3.40.50.620">
    <property type="entry name" value="HUPs"/>
    <property type="match status" value="1"/>
</dbReference>
<feature type="site" description="Electron transfer via tryptophanyl radical" evidence="6">
    <location>
        <position position="424"/>
    </location>
</feature>
<dbReference type="InterPro" id="IPR005101">
    <property type="entry name" value="Cryptochr/Photolyase_FAD-bd"/>
</dbReference>
<dbReference type="EMBL" id="MCFC01000001">
    <property type="protein sequence ID" value="ORY35447.1"/>
    <property type="molecule type" value="Genomic_DNA"/>
</dbReference>
<name>A0A1Y2BLI0_9TREE</name>
<keyword evidence="10" id="KW-0456">Lyase</keyword>
<accession>A0A1Y2BLI0</accession>
<dbReference type="InParanoid" id="A0A1Y2BLI0"/>
<dbReference type="InterPro" id="IPR006050">
    <property type="entry name" value="DNA_photolyase_N"/>
</dbReference>
<gene>
    <name evidence="10" type="ORF">BCR39DRAFT_460908</name>
</gene>
<feature type="binding site" evidence="5">
    <location>
        <position position="310"/>
    </location>
    <ligand>
        <name>FAD</name>
        <dbReference type="ChEBI" id="CHEBI:57692"/>
    </ligand>
</feature>
<evidence type="ECO:0000256" key="6">
    <source>
        <dbReference type="PIRSR" id="PIRSR602081-2"/>
    </source>
</evidence>
<keyword evidence="2 5" id="KW-0285">Flavoprotein</keyword>
<protein>
    <recommendedName>
        <fullName evidence="7">Cryptochrome DASH</fullName>
    </recommendedName>
</protein>
<dbReference type="GO" id="GO:0071949">
    <property type="term" value="F:FAD binding"/>
    <property type="evidence" value="ECO:0007669"/>
    <property type="project" value="TreeGrafter"/>
</dbReference>
<dbReference type="InterPro" id="IPR036134">
    <property type="entry name" value="Crypto/Photolyase_FAD-like_sf"/>
</dbReference>
<dbReference type="GO" id="GO:0003904">
    <property type="term" value="F:deoxyribodipyrimidine photo-lyase activity"/>
    <property type="evidence" value="ECO:0007669"/>
    <property type="project" value="TreeGrafter"/>
</dbReference>
<dbReference type="Pfam" id="PF00875">
    <property type="entry name" value="DNA_photolyase"/>
    <property type="match status" value="1"/>
</dbReference>
<dbReference type="Proteomes" id="UP000193986">
    <property type="component" value="Unassembled WGS sequence"/>
</dbReference>
<evidence type="ECO:0000256" key="3">
    <source>
        <dbReference type="ARBA" id="ARBA00022827"/>
    </source>
</evidence>
<dbReference type="PRINTS" id="PR00147">
    <property type="entry name" value="DNAPHOTLYASE"/>
</dbReference>
<evidence type="ECO:0000256" key="8">
    <source>
        <dbReference type="SAM" id="MobiDB-lite"/>
    </source>
</evidence>
<feature type="region of interest" description="Disordered" evidence="8">
    <location>
        <begin position="405"/>
        <end position="425"/>
    </location>
</feature>
<evidence type="ECO:0000256" key="5">
    <source>
        <dbReference type="PIRSR" id="PIRSR602081-1"/>
    </source>
</evidence>
<evidence type="ECO:0000259" key="9">
    <source>
        <dbReference type="PROSITE" id="PS51645"/>
    </source>
</evidence>
<keyword evidence="3 5" id="KW-0274">FAD</keyword>
<comment type="similarity">
    <text evidence="1 7">Belongs to the DNA photolyase class-1 family.</text>
</comment>
<sequence>MSKPNTFIHLHTYDLRIHDSRSLFLAHDPSSDLASQVTHFLPLYIFDERQLDVSRLPNASPPVTSRRSRVADFHRTSPHRLKFLLEAVFGLREAYRRSGGDLLIGYGKPEVLVPNLIRRLQQDGSVEGVWTQLETTTEEVNMQSRLKDALGEISPKLKLSLNDSRSLVPLDILPFDPKSDTPDVYTAFRKKVEGLEDRKAAKELVVDVKGRKLKSFPKLGKIEIPSGKGGWIQADDKMETIYAELVAPLIDKPPIGGWSEAVKGQSVPPIHNKSAIPLGGSEAEGLGRLDDYVGHASPNGWNGGEKAKTYKQTRNGLVGEAFSNKLSGHLALGSLSARAMGWRVGELHQNVKKDSAARGNVYWIIFELLWRDFFQFTTMTFSTSKTPRHPSNSTLFDADGFSSQMSNYPSDKRPKPEDWHKPNWDDPNDPARRWCEGRTGIPFIDANMRELRETGWMSNRGRQNVASFLVKDLYVDWRVGAEFFEMHLVDYDTCSNWGNWQYQAGVGNDPRSDRQFNPIKQAFDYDPQGEYVRLWMPELKDVSDRYLHFPWGEYTSRASIVFSDDDGLSLNDTVGDG</sequence>
<dbReference type="OrthoDB" id="435881at2759"/>
<feature type="compositionally biased region" description="Basic and acidic residues" evidence="8">
    <location>
        <begin position="410"/>
        <end position="425"/>
    </location>
</feature>
<evidence type="ECO:0000313" key="11">
    <source>
        <dbReference type="Proteomes" id="UP000193986"/>
    </source>
</evidence>
<dbReference type="Gene3D" id="1.25.40.80">
    <property type="match status" value="1"/>
</dbReference>
<dbReference type="AlphaFoldDB" id="A0A1Y2BLI0"/>
<feature type="domain" description="Photolyase/cryptochrome alpha/beta" evidence="9">
    <location>
        <begin position="5"/>
        <end position="167"/>
    </location>
</feature>
<comment type="caution">
    <text evidence="10">The sequence shown here is derived from an EMBL/GenBank/DDBJ whole genome shotgun (WGS) entry which is preliminary data.</text>
</comment>
<evidence type="ECO:0000256" key="2">
    <source>
        <dbReference type="ARBA" id="ARBA00022630"/>
    </source>
</evidence>
<feature type="binding site" evidence="5">
    <location>
        <begin position="367"/>
        <end position="374"/>
    </location>
    <ligand>
        <name>FAD</name>
        <dbReference type="ChEBI" id="CHEBI:57692"/>
    </ligand>
</feature>
<comment type="cofactor">
    <cofactor evidence="7">
        <name>(6R)-5,10-methylene-5,6,7,8-tetrahydrofolate</name>
        <dbReference type="ChEBI" id="CHEBI:15636"/>
    </cofactor>
    <text evidence="7">Binds 1 5,10-methenyltetrahydrofolate (MTHF) per subunit.</text>
</comment>
<evidence type="ECO:0000256" key="7">
    <source>
        <dbReference type="RuleBase" id="RU367151"/>
    </source>
</evidence>
<keyword evidence="4 7" id="KW-0157">Chromophore</keyword>
<organism evidence="10 11">
    <name type="scientific">Naematelia encephala</name>
    <dbReference type="NCBI Taxonomy" id="71784"/>
    <lineage>
        <taxon>Eukaryota</taxon>
        <taxon>Fungi</taxon>
        <taxon>Dikarya</taxon>
        <taxon>Basidiomycota</taxon>
        <taxon>Agaricomycotina</taxon>
        <taxon>Tremellomycetes</taxon>
        <taxon>Tremellales</taxon>
        <taxon>Naemateliaceae</taxon>
        <taxon>Naematelia</taxon>
    </lineage>
</organism>
<feature type="site" description="Electron transfer via tryptophanyl radical" evidence="6">
    <location>
        <position position="477"/>
    </location>
</feature>
<evidence type="ECO:0000256" key="1">
    <source>
        <dbReference type="ARBA" id="ARBA00005862"/>
    </source>
</evidence>
<dbReference type="PROSITE" id="PS51645">
    <property type="entry name" value="PHR_CRY_ALPHA_BETA"/>
    <property type="match status" value="1"/>
</dbReference>
<dbReference type="GO" id="GO:0000719">
    <property type="term" value="P:photoreactive repair"/>
    <property type="evidence" value="ECO:0007669"/>
    <property type="project" value="TreeGrafter"/>
</dbReference>
<dbReference type="Gene3D" id="1.10.579.10">
    <property type="entry name" value="DNA Cyclobutane Dipyrimidine Photolyase, subunit A, domain 3"/>
    <property type="match status" value="1"/>
</dbReference>
<dbReference type="NCBIfam" id="TIGR02765">
    <property type="entry name" value="crypto_DASH"/>
    <property type="match status" value="1"/>
</dbReference>
<dbReference type="PANTHER" id="PTHR11455:SF22">
    <property type="entry name" value="CRYPTOCHROME DASH"/>
    <property type="match status" value="1"/>
</dbReference>
<dbReference type="SUPFAM" id="SSF48173">
    <property type="entry name" value="Cryptochrome/photolyase FAD-binding domain"/>
    <property type="match status" value="1"/>
</dbReference>
<dbReference type="SUPFAM" id="SSF52425">
    <property type="entry name" value="Cryptochrome/photolyase, N-terminal domain"/>
    <property type="match status" value="1"/>
</dbReference>
<dbReference type="PANTHER" id="PTHR11455">
    <property type="entry name" value="CRYPTOCHROME"/>
    <property type="match status" value="1"/>
</dbReference>
<dbReference type="InterPro" id="IPR014729">
    <property type="entry name" value="Rossmann-like_a/b/a_fold"/>
</dbReference>
<dbReference type="InterPro" id="IPR036155">
    <property type="entry name" value="Crypto/Photolyase_N_sf"/>
</dbReference>
<keyword evidence="11" id="KW-1185">Reference proteome</keyword>
<feature type="site" description="Electron transfer via tryptophanyl radical" evidence="6">
    <location>
        <position position="500"/>
    </location>
</feature>
<feature type="binding site" evidence="5">
    <location>
        <begin position="490"/>
        <end position="492"/>
    </location>
    <ligand>
        <name>FAD</name>
        <dbReference type="ChEBI" id="CHEBI:57692"/>
    </ligand>
</feature>
<proteinExistence type="inferred from homology"/>
<dbReference type="STRING" id="71784.A0A1Y2BLI0"/>